<evidence type="ECO:0000256" key="1">
    <source>
        <dbReference type="SAM" id="MobiDB-lite"/>
    </source>
</evidence>
<organism evidence="2 3">
    <name type="scientific">Araneus ventricosus</name>
    <name type="common">Orbweaver spider</name>
    <name type="synonym">Epeira ventricosa</name>
    <dbReference type="NCBI Taxonomy" id="182803"/>
    <lineage>
        <taxon>Eukaryota</taxon>
        <taxon>Metazoa</taxon>
        <taxon>Ecdysozoa</taxon>
        <taxon>Arthropoda</taxon>
        <taxon>Chelicerata</taxon>
        <taxon>Arachnida</taxon>
        <taxon>Araneae</taxon>
        <taxon>Araneomorphae</taxon>
        <taxon>Entelegynae</taxon>
        <taxon>Araneoidea</taxon>
        <taxon>Araneidae</taxon>
        <taxon>Araneus</taxon>
    </lineage>
</organism>
<feature type="region of interest" description="Disordered" evidence="1">
    <location>
        <begin position="47"/>
        <end position="77"/>
    </location>
</feature>
<dbReference type="AlphaFoldDB" id="A0A4Y2AIR8"/>
<proteinExistence type="predicted"/>
<dbReference type="EMBL" id="BGPR01080652">
    <property type="protein sequence ID" value="GBL79630.1"/>
    <property type="molecule type" value="Genomic_DNA"/>
</dbReference>
<keyword evidence="3" id="KW-1185">Reference proteome</keyword>
<evidence type="ECO:0000313" key="3">
    <source>
        <dbReference type="Proteomes" id="UP000499080"/>
    </source>
</evidence>
<gene>
    <name evidence="2" type="ORF">AVEN_267170_1</name>
</gene>
<protein>
    <submittedName>
        <fullName evidence="2">Uncharacterized protein</fullName>
    </submittedName>
</protein>
<accession>A0A4Y2AIR8</accession>
<dbReference type="Proteomes" id="UP000499080">
    <property type="component" value="Unassembled WGS sequence"/>
</dbReference>
<reference evidence="2 3" key="1">
    <citation type="journal article" date="2019" name="Sci. Rep.">
        <title>Orb-weaving spider Araneus ventricosus genome elucidates the spidroin gene catalogue.</title>
        <authorList>
            <person name="Kono N."/>
            <person name="Nakamura H."/>
            <person name="Ohtoshi R."/>
            <person name="Moran D.A.P."/>
            <person name="Shinohara A."/>
            <person name="Yoshida Y."/>
            <person name="Fujiwara M."/>
            <person name="Mori M."/>
            <person name="Tomita M."/>
            <person name="Arakawa K."/>
        </authorList>
    </citation>
    <scope>NUCLEOTIDE SEQUENCE [LARGE SCALE GENOMIC DNA]</scope>
</reference>
<sequence length="77" mass="8623">MKFSACQTPIINYPRMCSQNARSSQMQSVSLETGVVTQVISKRSLPHLSDDFDEEAGEFKENISQNAEKVPFTPTIK</sequence>
<comment type="caution">
    <text evidence="2">The sequence shown here is derived from an EMBL/GenBank/DDBJ whole genome shotgun (WGS) entry which is preliminary data.</text>
</comment>
<name>A0A4Y2AIR8_ARAVE</name>
<evidence type="ECO:0000313" key="2">
    <source>
        <dbReference type="EMBL" id="GBL79630.1"/>
    </source>
</evidence>